<evidence type="ECO:0000313" key="10">
    <source>
        <dbReference type="Proteomes" id="UP000001269"/>
    </source>
</evidence>
<comment type="function">
    <text evidence="4 7">Co-chaperone involved in the maturation of iron-sulfur cluster-containing proteins. Seems to help targeting proteins to be folded toward HscA.</text>
</comment>
<dbReference type="RefSeq" id="WP_014499726.1">
    <property type="nucleotide sequence ID" value="NC_017256.1"/>
</dbReference>
<dbReference type="PANTHER" id="PTHR14021:SF15">
    <property type="entry name" value="IRON-SULFUR CLUSTER CO-CHAPERONE PROTEIN HSCB"/>
    <property type="match status" value="1"/>
</dbReference>
<organism evidence="9 10">
    <name type="scientific">Buchnera aphidicola str. Ak</name>
    <name type="common">Acyrthosiphon kondoi</name>
    <dbReference type="NCBI Taxonomy" id="1005090"/>
    <lineage>
        <taxon>Bacteria</taxon>
        <taxon>Pseudomonadati</taxon>
        <taxon>Pseudomonadota</taxon>
        <taxon>Gammaproteobacteria</taxon>
        <taxon>Enterobacterales</taxon>
        <taxon>Erwiniaceae</taxon>
        <taxon>Buchnera</taxon>
    </lineage>
</organism>
<dbReference type="GO" id="GO:0044571">
    <property type="term" value="P:[2Fe-2S] cluster assembly"/>
    <property type="evidence" value="ECO:0007669"/>
    <property type="project" value="InterPro"/>
</dbReference>
<dbReference type="GO" id="GO:0051087">
    <property type="term" value="F:protein-folding chaperone binding"/>
    <property type="evidence" value="ECO:0007669"/>
    <property type="project" value="InterPro"/>
</dbReference>
<evidence type="ECO:0000256" key="1">
    <source>
        <dbReference type="ARBA" id="ARBA00010476"/>
    </source>
</evidence>
<evidence type="ECO:0000256" key="6">
    <source>
        <dbReference type="ARBA" id="ARBA00030734"/>
    </source>
</evidence>
<dbReference type="HAMAP" id="MF_00682">
    <property type="entry name" value="HscB"/>
    <property type="match status" value="1"/>
</dbReference>
<gene>
    <name evidence="7 9" type="primary">hscB</name>
    <name evidence="9" type="ORF">BAKON_612</name>
</gene>
<keyword evidence="3 7" id="KW-0143">Chaperone</keyword>
<protein>
    <recommendedName>
        <fullName evidence="2 7">Co-chaperone protein HscB</fullName>
    </recommendedName>
    <alternativeName>
        <fullName evidence="6 7">Hsc20</fullName>
    </alternativeName>
</protein>
<dbReference type="InterPro" id="IPR036386">
    <property type="entry name" value="HscB_C_sf"/>
</dbReference>
<dbReference type="GO" id="GO:0006457">
    <property type="term" value="P:protein folding"/>
    <property type="evidence" value="ECO:0007669"/>
    <property type="project" value="UniProtKB-UniRule"/>
</dbReference>
<evidence type="ECO:0000256" key="7">
    <source>
        <dbReference type="HAMAP-Rule" id="MF_00682"/>
    </source>
</evidence>
<dbReference type="PROSITE" id="PS50076">
    <property type="entry name" value="DNAJ_2"/>
    <property type="match status" value="1"/>
</dbReference>
<dbReference type="CDD" id="cd06257">
    <property type="entry name" value="DnaJ"/>
    <property type="match status" value="1"/>
</dbReference>
<evidence type="ECO:0000256" key="2">
    <source>
        <dbReference type="ARBA" id="ARBA00017570"/>
    </source>
</evidence>
<evidence type="ECO:0000256" key="4">
    <source>
        <dbReference type="ARBA" id="ARBA00025596"/>
    </source>
</evidence>
<dbReference type="Pfam" id="PF07743">
    <property type="entry name" value="HSCB_C"/>
    <property type="match status" value="1"/>
</dbReference>
<dbReference type="NCBIfam" id="TIGR00714">
    <property type="entry name" value="hscB"/>
    <property type="match status" value="1"/>
</dbReference>
<dbReference type="Gene3D" id="1.10.287.110">
    <property type="entry name" value="DnaJ domain"/>
    <property type="match status" value="1"/>
</dbReference>
<reference evidence="9 10" key="1">
    <citation type="journal article" date="2011" name="PLoS Genet.">
        <title>Sequence conservation and functional constraint on intergenic spacers in reduced genomes of the obligate symbiont buchnera.</title>
        <authorList>
            <person name="Degnan P.H."/>
            <person name="Ochman H."/>
            <person name="Moran N.A."/>
        </authorList>
    </citation>
    <scope>NUCLEOTIDE SEQUENCE [LARGE SCALE GENOMIC DNA]</scope>
    <source>
        <strain evidence="9 10">Ak</strain>
    </source>
</reference>
<accession>G2LM81</accession>
<comment type="similarity">
    <text evidence="1 7">Belongs to the HscB family.</text>
</comment>
<dbReference type="InterPro" id="IPR036869">
    <property type="entry name" value="J_dom_sf"/>
</dbReference>
<comment type="subunit">
    <text evidence="5 7">Interacts with HscA and stimulates its ATPase activity. Interacts with IscU.</text>
</comment>
<dbReference type="SMART" id="SM00271">
    <property type="entry name" value="DnaJ"/>
    <property type="match status" value="1"/>
</dbReference>
<dbReference type="InterPro" id="IPR001623">
    <property type="entry name" value="DnaJ_domain"/>
</dbReference>
<dbReference type="GO" id="GO:0001671">
    <property type="term" value="F:ATPase activator activity"/>
    <property type="evidence" value="ECO:0007669"/>
    <property type="project" value="InterPro"/>
</dbReference>
<evidence type="ECO:0000259" key="8">
    <source>
        <dbReference type="PROSITE" id="PS50076"/>
    </source>
</evidence>
<dbReference type="PANTHER" id="PTHR14021">
    <property type="entry name" value="IRON-SULFUR CLUSTER CO-CHAPERONE PROTEIN HSCB"/>
    <property type="match status" value="1"/>
</dbReference>
<dbReference type="OrthoDB" id="287587at2"/>
<dbReference type="Proteomes" id="UP000001269">
    <property type="component" value="Chromosome"/>
</dbReference>
<evidence type="ECO:0000313" key="9">
    <source>
        <dbReference type="EMBL" id="AEO08928.1"/>
    </source>
</evidence>
<sequence length="172" mass="20956">MNYFALFNIPEKFNINKQLLSKNFYKLQLKFHPDLFINDTESKKKIILEKSIQINKGYKILKDFLSRAIYFLSLNGFEIRRETLLLNDNNFLKKYFSLYEELDSLKENNFDEIRLNNLIKKIKKKITICKKKIEIEFEKKQYEEAIKKIAELLFFKKIKDNLKKEYNVYLKK</sequence>
<dbReference type="GO" id="GO:0051259">
    <property type="term" value="P:protein complex oligomerization"/>
    <property type="evidence" value="ECO:0007669"/>
    <property type="project" value="InterPro"/>
</dbReference>
<dbReference type="HOGENOM" id="CLU_068529_2_0_6"/>
<dbReference type="KEGG" id="bak:BAKON_612"/>
<dbReference type="InterPro" id="IPR009073">
    <property type="entry name" value="HscB_oligo_C"/>
</dbReference>
<feature type="domain" description="J" evidence="8">
    <location>
        <begin position="2"/>
        <end position="74"/>
    </location>
</feature>
<dbReference type="eggNOG" id="COG1076">
    <property type="taxonomic scope" value="Bacteria"/>
</dbReference>
<dbReference type="SUPFAM" id="SSF47144">
    <property type="entry name" value="HSC20 (HSCB), C-terminal oligomerisation domain"/>
    <property type="match status" value="1"/>
</dbReference>
<dbReference type="InterPro" id="IPR004640">
    <property type="entry name" value="HscB"/>
</dbReference>
<dbReference type="SUPFAM" id="SSF46565">
    <property type="entry name" value="Chaperone J-domain"/>
    <property type="match status" value="1"/>
</dbReference>
<dbReference type="PATRIC" id="fig|1005090.4.peg.593"/>
<name>G2LM81_9GAMM</name>
<evidence type="ECO:0000256" key="3">
    <source>
        <dbReference type="ARBA" id="ARBA00023186"/>
    </source>
</evidence>
<proteinExistence type="inferred from homology"/>
<dbReference type="STRING" id="1005090.BAKON_612"/>
<dbReference type="Gene3D" id="1.20.1280.20">
    <property type="entry name" value="HscB, C-terminal domain"/>
    <property type="match status" value="1"/>
</dbReference>
<dbReference type="AlphaFoldDB" id="G2LM81"/>
<evidence type="ECO:0000256" key="5">
    <source>
        <dbReference type="ARBA" id="ARBA00025986"/>
    </source>
</evidence>
<dbReference type="EMBL" id="CP002645">
    <property type="protein sequence ID" value="AEO08928.1"/>
    <property type="molecule type" value="Genomic_DNA"/>
</dbReference>